<keyword evidence="1" id="KW-0472">Membrane</keyword>
<feature type="signal peptide" evidence="2">
    <location>
        <begin position="1"/>
        <end position="17"/>
    </location>
</feature>
<evidence type="ECO:0000256" key="2">
    <source>
        <dbReference type="SAM" id="SignalP"/>
    </source>
</evidence>
<evidence type="ECO:0000313" key="3">
    <source>
        <dbReference type="EMBL" id="MBB3157009.1"/>
    </source>
</evidence>
<reference evidence="3 4" key="1">
    <citation type="submission" date="2020-08" db="EMBL/GenBank/DDBJ databases">
        <title>Genomic Encyclopedia of Type Strains, Phase III (KMG-III): the genomes of soil and plant-associated and newly described type strains.</title>
        <authorList>
            <person name="Whitman W."/>
        </authorList>
    </citation>
    <scope>NUCLEOTIDE SEQUENCE [LARGE SCALE GENOMIC DNA]</scope>
    <source>
        <strain evidence="3 4">CECT 8356</strain>
    </source>
</reference>
<keyword evidence="2" id="KW-0732">Signal</keyword>
<proteinExistence type="predicted"/>
<name>A0A7W5CHI9_9MICO</name>
<dbReference type="RefSeq" id="WP_183418493.1">
    <property type="nucleotide sequence ID" value="NZ_JACHXY010000001.1"/>
</dbReference>
<evidence type="ECO:0000256" key="1">
    <source>
        <dbReference type="SAM" id="Phobius"/>
    </source>
</evidence>
<dbReference type="AlphaFoldDB" id="A0A7W5CHI9"/>
<keyword evidence="1" id="KW-0812">Transmembrane</keyword>
<feature type="transmembrane region" description="Helical" evidence="1">
    <location>
        <begin position="38"/>
        <end position="55"/>
    </location>
</feature>
<dbReference type="EMBL" id="JACHXY010000001">
    <property type="protein sequence ID" value="MBB3157009.1"/>
    <property type="molecule type" value="Genomic_DNA"/>
</dbReference>
<evidence type="ECO:0000313" key="4">
    <source>
        <dbReference type="Proteomes" id="UP000543579"/>
    </source>
</evidence>
<comment type="caution">
    <text evidence="3">The sequence shown here is derived from an EMBL/GenBank/DDBJ whole genome shotgun (WGS) entry which is preliminary data.</text>
</comment>
<organism evidence="3 4">
    <name type="scientific">Microbacterium proteolyticum</name>
    <dbReference type="NCBI Taxonomy" id="1572644"/>
    <lineage>
        <taxon>Bacteria</taxon>
        <taxon>Bacillati</taxon>
        <taxon>Actinomycetota</taxon>
        <taxon>Actinomycetes</taxon>
        <taxon>Micrococcales</taxon>
        <taxon>Microbacteriaceae</taxon>
        <taxon>Microbacterium</taxon>
    </lineage>
</organism>
<gene>
    <name evidence="3" type="ORF">FHS07_000693</name>
</gene>
<feature type="chain" id="PRO_5039191005" evidence="2">
    <location>
        <begin position="18"/>
        <end position="72"/>
    </location>
</feature>
<dbReference type="Proteomes" id="UP000543579">
    <property type="component" value="Unassembled WGS sequence"/>
</dbReference>
<sequence length="72" mass="7460">MRMLTRLPLGAILSAMAAMICAVPTLVLPADSPNAPKVALLAIAAVVFIVGVVRVRSEEGPRPHPGSEITSD</sequence>
<keyword evidence="1" id="KW-1133">Transmembrane helix</keyword>
<protein>
    <submittedName>
        <fullName evidence="3">Uncharacterized protein</fullName>
    </submittedName>
</protein>
<accession>A0A7W5CHI9</accession>